<keyword evidence="2 6" id="KW-0812">Transmembrane</keyword>
<dbReference type="Gene3D" id="3.30.1150.10">
    <property type="match status" value="1"/>
</dbReference>
<dbReference type="PANTHER" id="PTHR35813:SF1">
    <property type="entry name" value="INNER MEMBRANE PROTEIN YBAN"/>
    <property type="match status" value="1"/>
</dbReference>
<evidence type="ECO:0000259" key="7">
    <source>
        <dbReference type="PROSITE" id="PS52015"/>
    </source>
</evidence>
<keyword evidence="3 6" id="KW-1133">Transmembrane helix</keyword>
<dbReference type="GO" id="GO:0005886">
    <property type="term" value="C:plasma membrane"/>
    <property type="evidence" value="ECO:0007669"/>
    <property type="project" value="TreeGrafter"/>
</dbReference>
<evidence type="ECO:0000256" key="3">
    <source>
        <dbReference type="ARBA" id="ARBA00022989"/>
    </source>
</evidence>
<reference evidence="9 11" key="2">
    <citation type="submission" date="2019-03" db="EMBL/GenBank/DDBJ databases">
        <title>Genomic Encyclopedia of Type Strains, Phase IV (KMG-IV): sequencing the most valuable type-strain genomes for metagenomic binning, comparative biology and taxonomic classification.</title>
        <authorList>
            <person name="Goeker M."/>
        </authorList>
    </citation>
    <scope>NUCLEOTIDE SEQUENCE [LARGE SCALE GENOMIC DNA]</scope>
    <source>
        <strain evidence="9 11">DSM 3764</strain>
    </source>
</reference>
<reference evidence="8 10" key="1">
    <citation type="submission" date="2018-06" db="EMBL/GenBank/DDBJ databases">
        <authorList>
            <consortium name="Pathogen Informatics"/>
            <person name="Doyle S."/>
        </authorList>
    </citation>
    <scope>NUCLEOTIDE SEQUENCE [LARGE SCALE GENOMIC DNA]</scope>
    <source>
        <strain evidence="8 10">NCTC11159</strain>
    </source>
</reference>
<dbReference type="NCBIfam" id="TIGR01352">
    <property type="entry name" value="tonB_Cterm"/>
    <property type="match status" value="1"/>
</dbReference>
<feature type="compositionally biased region" description="Polar residues" evidence="5">
    <location>
        <begin position="278"/>
        <end position="289"/>
    </location>
</feature>
<sequence>MHQGGLHAPLRWGYTILGCLMVVLGIIGAMLPVMPTTVFLLMALACFSKSSPKFEQWLLQHPRFGASLRAWRANRLVPKSAKISACLGMMLGLIILALTPAPRWVVAGVAVCELIVAIYLIRRPSTIEEAGSPAGCPAKPTSGIRRSLAISFLLHLGLLSYFVSNWTSTPPRPQHESEQIEVTLLEATAPAPAVPLEQHEARKVSKAAAKQAPAPAPKDSKPTPQTQPQPSIVSKTQAESPLAAAAQPKTTETSASKETGPLNKTAAIAAAPPAPPASNQQASGGSNSWEGKVLARLERFRRYPTAARMRGDEGVAYLRMMINREGQVLSAKLERSSGVPALDKAAMEALNRAAPLPRIPADRPDELELLVPFEFFIAN</sequence>
<proteinExistence type="predicted"/>
<dbReference type="InterPro" id="IPR007401">
    <property type="entry name" value="DUF454"/>
</dbReference>
<feature type="transmembrane region" description="Helical" evidence="6">
    <location>
        <begin position="12"/>
        <end position="45"/>
    </location>
</feature>
<dbReference type="Pfam" id="PF03544">
    <property type="entry name" value="TonB_C"/>
    <property type="match status" value="1"/>
</dbReference>
<dbReference type="OrthoDB" id="9816293at2"/>
<dbReference type="InterPro" id="IPR006260">
    <property type="entry name" value="TonB/TolA_C"/>
</dbReference>
<gene>
    <name evidence="8" type="primary">ybaN</name>
    <name evidence="9" type="ORF">EV682_101518</name>
    <name evidence="8" type="ORF">NCTC11159_00536</name>
</gene>
<dbReference type="SUPFAM" id="SSF74653">
    <property type="entry name" value="TolA/TonB C-terminal domain"/>
    <property type="match status" value="1"/>
</dbReference>
<protein>
    <submittedName>
        <fullName evidence="8">Inner membrane protein ybaN</fullName>
    </submittedName>
    <submittedName>
        <fullName evidence="9">TonB family protein</fullName>
    </submittedName>
</protein>
<dbReference type="PANTHER" id="PTHR35813">
    <property type="entry name" value="INNER MEMBRANE PROTEIN YBAN"/>
    <property type="match status" value="1"/>
</dbReference>
<evidence type="ECO:0000256" key="2">
    <source>
        <dbReference type="ARBA" id="ARBA00022692"/>
    </source>
</evidence>
<evidence type="ECO:0000256" key="6">
    <source>
        <dbReference type="SAM" id="Phobius"/>
    </source>
</evidence>
<evidence type="ECO:0000313" key="10">
    <source>
        <dbReference type="Proteomes" id="UP000255108"/>
    </source>
</evidence>
<dbReference type="RefSeq" id="WP_115225955.1">
    <property type="nucleotide sequence ID" value="NZ_CAWOLO010000001.1"/>
</dbReference>
<evidence type="ECO:0000256" key="1">
    <source>
        <dbReference type="ARBA" id="ARBA00004167"/>
    </source>
</evidence>
<dbReference type="Proteomes" id="UP000255108">
    <property type="component" value="Unassembled WGS sequence"/>
</dbReference>
<dbReference type="Pfam" id="PF04304">
    <property type="entry name" value="DUF454"/>
    <property type="match status" value="1"/>
</dbReference>
<evidence type="ECO:0000313" key="8">
    <source>
        <dbReference type="EMBL" id="STQ89512.1"/>
    </source>
</evidence>
<dbReference type="Proteomes" id="UP000295794">
    <property type="component" value="Unassembled WGS sequence"/>
</dbReference>
<organism evidence="8 10">
    <name type="scientific">Iodobacter fluviatilis</name>
    <dbReference type="NCBI Taxonomy" id="537"/>
    <lineage>
        <taxon>Bacteria</taxon>
        <taxon>Pseudomonadati</taxon>
        <taxon>Pseudomonadota</taxon>
        <taxon>Betaproteobacteria</taxon>
        <taxon>Neisseriales</taxon>
        <taxon>Chitinibacteraceae</taxon>
        <taxon>Iodobacter</taxon>
    </lineage>
</organism>
<feature type="region of interest" description="Disordered" evidence="5">
    <location>
        <begin position="195"/>
        <end position="289"/>
    </location>
</feature>
<evidence type="ECO:0000256" key="5">
    <source>
        <dbReference type="SAM" id="MobiDB-lite"/>
    </source>
</evidence>
<feature type="compositionally biased region" description="Polar residues" evidence="5">
    <location>
        <begin position="248"/>
        <end position="257"/>
    </location>
</feature>
<feature type="domain" description="TonB C-terminal" evidence="7">
    <location>
        <begin position="288"/>
        <end position="379"/>
    </location>
</feature>
<comment type="subcellular location">
    <subcellularLocation>
        <location evidence="1">Membrane</location>
        <topology evidence="1">Single-pass membrane protein</topology>
    </subcellularLocation>
</comment>
<dbReference type="PROSITE" id="PS52015">
    <property type="entry name" value="TONB_CTD"/>
    <property type="match status" value="1"/>
</dbReference>
<evidence type="ECO:0000313" key="11">
    <source>
        <dbReference type="Proteomes" id="UP000295794"/>
    </source>
</evidence>
<keyword evidence="11" id="KW-1185">Reference proteome</keyword>
<evidence type="ECO:0000256" key="4">
    <source>
        <dbReference type="ARBA" id="ARBA00023136"/>
    </source>
</evidence>
<name>A0A377Q3Y9_9NEIS</name>
<keyword evidence="4 6" id="KW-0472">Membrane</keyword>
<dbReference type="GO" id="GO:0055085">
    <property type="term" value="P:transmembrane transport"/>
    <property type="evidence" value="ECO:0007669"/>
    <property type="project" value="InterPro"/>
</dbReference>
<dbReference type="EMBL" id="UGHR01000001">
    <property type="protein sequence ID" value="STQ89512.1"/>
    <property type="molecule type" value="Genomic_DNA"/>
</dbReference>
<dbReference type="AlphaFoldDB" id="A0A377Q3Y9"/>
<evidence type="ECO:0000313" key="9">
    <source>
        <dbReference type="EMBL" id="TCU90485.1"/>
    </source>
</evidence>
<accession>A0A377Q3Y9</accession>
<dbReference type="InterPro" id="IPR037682">
    <property type="entry name" value="TonB_C"/>
</dbReference>
<dbReference type="EMBL" id="SMBT01000001">
    <property type="protein sequence ID" value="TCU90485.1"/>
    <property type="molecule type" value="Genomic_DNA"/>
</dbReference>